<dbReference type="EMBL" id="CP000010">
    <property type="protein sequence ID" value="AAU48458.1"/>
    <property type="molecule type" value="Genomic_DNA"/>
</dbReference>
<dbReference type="Proteomes" id="UP000006693">
    <property type="component" value="Chromosome 1"/>
</dbReference>
<feature type="compositionally biased region" description="Basic residues" evidence="1">
    <location>
        <begin position="61"/>
        <end position="74"/>
    </location>
</feature>
<organism evidence="2 3">
    <name type="scientific">Burkholderia mallei (strain ATCC 23344)</name>
    <dbReference type="NCBI Taxonomy" id="243160"/>
    <lineage>
        <taxon>Bacteria</taxon>
        <taxon>Pseudomonadati</taxon>
        <taxon>Pseudomonadota</taxon>
        <taxon>Betaproteobacteria</taxon>
        <taxon>Burkholderiales</taxon>
        <taxon>Burkholderiaceae</taxon>
        <taxon>Burkholderia</taxon>
        <taxon>pseudomallei group</taxon>
    </lineage>
</organism>
<evidence type="ECO:0000313" key="3">
    <source>
        <dbReference type="Proteomes" id="UP000006693"/>
    </source>
</evidence>
<reference evidence="2 3" key="1">
    <citation type="journal article" date="2004" name="Proc. Natl. Acad. Sci. U.S.A.">
        <title>Structural flexibility in the Burkholderia mallei genome.</title>
        <authorList>
            <person name="Nierman W.C."/>
            <person name="DeShazer D."/>
            <person name="Kim H.S."/>
            <person name="Tettelin H."/>
            <person name="Nelson K.E."/>
            <person name="Feldblyum T."/>
            <person name="Ulrich R.L."/>
            <person name="Ronning C.M."/>
            <person name="Brinkac L.M."/>
            <person name="Daugherty S.C."/>
            <person name="Davidsen T.D."/>
            <person name="Deboy R.T."/>
            <person name="Dimitrov G."/>
            <person name="Dodson R.J."/>
            <person name="Durkin A.S."/>
            <person name="Gwinn M.L."/>
            <person name="Haft D.H."/>
            <person name="Khouri H."/>
            <person name="Kolonay J.F."/>
            <person name="Madupu R."/>
            <person name="Mohammoud Y."/>
            <person name="Nelson W.C."/>
            <person name="Radune D."/>
            <person name="Romero C.M."/>
            <person name="Sarria S."/>
            <person name="Selengut J."/>
            <person name="Shamblin C."/>
            <person name="Sullivan S.A."/>
            <person name="White O."/>
            <person name="Yu Y."/>
            <person name="Zafar N."/>
            <person name="Zhou L."/>
            <person name="Fraser C.M."/>
        </authorList>
    </citation>
    <scope>NUCLEOTIDE SEQUENCE [LARGE SCALE GENOMIC DNA]</scope>
    <source>
        <strain evidence="2 3">ATCC 23344</strain>
    </source>
</reference>
<accession>A0A0H2WGA4</accession>
<feature type="compositionally biased region" description="Basic and acidic residues" evidence="1">
    <location>
        <begin position="1"/>
        <end position="32"/>
    </location>
</feature>
<protein>
    <submittedName>
        <fullName evidence="2">Uncharacterized protein</fullName>
    </submittedName>
</protein>
<gene>
    <name evidence="2" type="ordered locus">BMA3051</name>
</gene>
<evidence type="ECO:0000256" key="1">
    <source>
        <dbReference type="SAM" id="MobiDB-lite"/>
    </source>
</evidence>
<evidence type="ECO:0000313" key="2">
    <source>
        <dbReference type="EMBL" id="AAU48458.1"/>
    </source>
</evidence>
<dbReference type="AlphaFoldDB" id="A0A0H2WGA4"/>
<dbReference type="HOGENOM" id="CLU_2435190_0_0_4"/>
<name>A0A0H2WGA4_BURMA</name>
<sequence length="90" mass="10290">MSGDAHRSVNHGNRDLRESEQQAAEARGEQDRHHRHPRQLHRREVGLMPGPLAHAEETPQHHSHHSRQAHRHPPLSRLAESANRIACAPR</sequence>
<proteinExistence type="predicted"/>
<keyword evidence="3" id="KW-1185">Reference proteome</keyword>
<dbReference type="KEGG" id="bma:BMA3051"/>
<feature type="region of interest" description="Disordered" evidence="1">
    <location>
        <begin position="1"/>
        <end position="90"/>
    </location>
</feature>